<evidence type="ECO:0000256" key="8">
    <source>
        <dbReference type="SAM" id="MobiDB-lite"/>
    </source>
</evidence>
<evidence type="ECO:0000259" key="9">
    <source>
        <dbReference type="Pfam" id="PF12340"/>
    </source>
</evidence>
<keyword evidence="13" id="KW-1185">Reference proteome</keyword>
<feature type="domain" description="DUF6606" evidence="11">
    <location>
        <begin position="12"/>
        <end position="285"/>
    </location>
</feature>
<feature type="compositionally biased region" description="Acidic residues" evidence="8">
    <location>
        <begin position="2842"/>
        <end position="2857"/>
    </location>
</feature>
<comment type="catalytic activity">
    <reaction evidence="1">
        <text>Thiol-dependent hydrolysis of ester, thioester, amide, peptide and isopeptide bonds formed by the C-terminal Gly of ubiquitin (a 76-residue protein attached to proteins as an intracellular targeting signal).</text>
        <dbReference type="EC" id="3.4.19.12"/>
    </reaction>
</comment>
<gene>
    <name evidence="12" type="ORF">B0J11DRAFT_580390</name>
</gene>
<dbReference type="InterPro" id="IPR046541">
    <property type="entry name" value="DUF6606"/>
</dbReference>
<evidence type="ECO:0000256" key="5">
    <source>
        <dbReference type="ARBA" id="ARBA00022801"/>
    </source>
</evidence>
<dbReference type="EMBL" id="JAGMWT010000008">
    <property type="protein sequence ID" value="KAH7123613.1"/>
    <property type="molecule type" value="Genomic_DNA"/>
</dbReference>
<evidence type="ECO:0000259" key="11">
    <source>
        <dbReference type="Pfam" id="PF20255"/>
    </source>
</evidence>
<comment type="caution">
    <text evidence="12">The sequence shown here is derived from an EMBL/GenBank/DDBJ whole genome shotgun (WGS) entry which is preliminary data.</text>
</comment>
<evidence type="ECO:0000313" key="13">
    <source>
        <dbReference type="Proteomes" id="UP000700596"/>
    </source>
</evidence>
<reference evidence="12" key="1">
    <citation type="journal article" date="2021" name="Nat. Commun.">
        <title>Genetic determinants of endophytism in the Arabidopsis root mycobiome.</title>
        <authorList>
            <person name="Mesny F."/>
            <person name="Miyauchi S."/>
            <person name="Thiergart T."/>
            <person name="Pickel B."/>
            <person name="Atanasova L."/>
            <person name="Karlsson M."/>
            <person name="Huettel B."/>
            <person name="Barry K.W."/>
            <person name="Haridas S."/>
            <person name="Chen C."/>
            <person name="Bauer D."/>
            <person name="Andreopoulos W."/>
            <person name="Pangilinan J."/>
            <person name="LaButti K."/>
            <person name="Riley R."/>
            <person name="Lipzen A."/>
            <person name="Clum A."/>
            <person name="Drula E."/>
            <person name="Henrissat B."/>
            <person name="Kohler A."/>
            <person name="Grigoriev I.V."/>
            <person name="Martin F.M."/>
            <person name="Hacquard S."/>
        </authorList>
    </citation>
    <scope>NUCLEOTIDE SEQUENCE</scope>
    <source>
        <strain evidence="12">MPI-CAGE-CH-0243</strain>
    </source>
</reference>
<dbReference type="InterPro" id="IPR051346">
    <property type="entry name" value="OTU_Deubiquitinase"/>
</dbReference>
<keyword evidence="6" id="KW-0788">Thiol protease</keyword>
<feature type="coiled-coil region" evidence="7">
    <location>
        <begin position="2772"/>
        <end position="2799"/>
    </location>
</feature>
<keyword evidence="3" id="KW-0645">Protease</keyword>
<evidence type="ECO:0000256" key="2">
    <source>
        <dbReference type="ARBA" id="ARBA00012759"/>
    </source>
</evidence>
<sequence length="3124" mass="355401">MSSLSLEETLYLIHHIVLPPQLPQKNDWKVECENALLETTEEALRTFSDTIRTEQSQIASQIDIVVSTVCNLRSVRNDSGFLSDSQLANLLHTLTSSETFKAIPIEIKEQNAAVVISTQGVGADVVFEIFELSPPNETVMMTKGRLKRSFPTHAYAISPQRLQEEGLIESLAQTLARMSCEAAPGFQPQTRKNKEDHDETRDTTHPGLITDFFINIISVIGQPTDVQGVWKSTREDVIWENALLPWRRSPLWLLVRATMQIQFARISSAELYKAATVTLLASVLKIAMVHCNSIGTDLLYVMSAKLTGRLQKLKKLISEQSYGLYTTYALMILKDARSWIKEKIEGLTNSVDNNLNMAVLMKLQPQNDLDIHLPQVDEFIAKIFSRKRQYAISNFQPTSECLSFSEHELPTNFCGSGEYTYFYLAAVEKWVEDHLSSWIERHMSDGTTCEQLRCLLKEYFRCANSSYSAGSEIPRSLSIMYLTVMELWVACDKCACTIYPLLREFDPEVELSALHSLSLPFKNQLERLFTVEAYLTSRRNVARANAPSLYRDFGLSSSFAVRFFEESLKHQRLLSKIELCATIKRQEKCHELAGLKQLYHDLKIQSEKLQCEYRKIYDRHSGQKYTEHSPGCDKCALLSRAKKLQIEVHEWPLSSTQAIAKATVFELQIPKAYAHWRDVTMFLLIEVLGFTHAKTREPRAKFSLPGQDGLSDFWASPSDQRMSLLSENKPLTGSHYRIKNDVSFLQEKDVCVDNALEYQYFDSWNNTFIDVLRPTQQVSNKCTYQLPARSSQLQSYLKIPTIPNDITPNHVIASLSGCPPHFSLDEYKAFGSLPIGYRIQYQNILVQLAMPAIDLAKIETQCLVVQTIHRAGPPSSNNSVERTAHEILAIESFCLTLTDKIEAALRQVSENWETWRAVATLVQLTLRVLSVNTFERITAKCLELLEKARRITLTWLDHLKKRYPTATDDLQRKELSSRLTEIGLLCTSTFDTEEMWLEEILSSHSTISTLIQASILVQENKDVITSEHEYLHRTMLQSWRLLLSRIFPVFTTSISSYAFQEGLNKAVLASWAAFLPTNRWAVFGNPWHHWIHVECDKLAVHFNLLTAELLVNGLPLSRLPQQYMEHRTYSSLFYKSPIEVMPTNEPGMAFSAKRPFHPDWCYNLSFGMEGSDMLILAARDEKKFDLVPSRVFQGLLPTMFVEDYFHWYDYSTQEVEFRPLDDPWSSSIALWRLKRYGAGWRLVNGPKSLVCPISNTGNTMSNIVSSLELPSHTHILFDDSLVVLIELPRRRIGFRYTPGESKVYSQQYHGMVIDTNQRIGTLSGLASKLILKQECSIDDRLALIPEGSIGYSRTMADHVSVSIKLNTAGNIHAYHVDKVLGRMIDNGSLQSKLFLCYLHALTSHCLPDELTGHTGTETALSILRSGAVLSFDVLTASNIEILNRISHLTPGREFYPAHIQAMQRVRWDKNLSFMSQHPEFYTAVDKIFCISQRMEFLQPKNVYVAPPKLGFVKVHLLQRDMIRTSTFRIDGFGAEHHTHKFDLDYEARAKVADSQRGLRCLTAAGLIFRNRPALHSPVNARNLQNSLRTDHLRNAIVQGLNIDLKPIALQYNAFWLAKPSSFLPDMWCNLHSLLATSPHHVNKFDLMIWLSTAAFAEYADMNVIQALAAFYNCSDMASIKIPSIESYMLEEGDCPTLSAVQNLVEIYRPFHDCPEYDLSQLPGESGWEWTFRRKNNWEENQRKAARDFACALHAQWPCEVPKIPRTEYAETYLKTASAMAEVSRMFKIWYDNRCFYQYLEEVSNTLARQNVVGVETKETHVVKIQAYSRGISGSFFYGIDSVFNLEAPVFSSSLPDSTNLCWPVPPTSLQIPTEPQTIDDDSNQAKGRLTSLCRKLENGAKSSHENDYIFDLQDSCNSLELQEAKFQVRADISKDKLVMLLEAYLYDCRQYFEKINSILRNLVHSGDEIAVEVGQSPRISPTLWLRQLNRDRFDSLPQQWKEVAIKYGLAVTELHRAQRLVALSSHPHELAEELLNGGHQNWSPMDFPETLLLEAESGLLVRKVQEEIARQMRSPPDNKNSVMQLNMGEGKSSVIVQIIAAFLAQGELLVRIIVAKPQSRQMFQMLSSKLGGLLNRRIYHMPFSRALTLSASQADAIGEICRECIANRGIMLVQPEHILSFKLMGIECLLNGRSDVGRSLLRTQKFFDKKSRDIVDESDENFSPKFELVYTMGTQRPIELSPERWTIIHSVLELVSRYADDVKKEFPSSIEFSNHGGSRFPRTRILRSDADEKLLDLISKHICKFGVSGLLSVARQPSAINQAVLHYIRKTDLAPEHIDEVKKSTFWTDTTKGPLLLLRGLIAGGVLSFALKSKRWRVNYGIDPTRTPKTQLAVPYRSKDSPSPRSEFSHPDVVITLTSLTYYYGGLDDQNLFDSFEHLETSDQADVEYQEWVRSVGALPEAFRHLAGVNIKDRYQCTKEIFPLLKYSKGAIDYFLSHIVFPKAMKEFPQKLSASGWDLGAIKSHPTTGFSGTNDSRAVLPLSVHYLDSEKQKHTNALVLAYLLQDENSIKLLPPQTDAEQLLEIVNTMEPPTRVILDAGAQILELSNIEVAKTWLRISRPNKTEAKAVVYFNTNDELSVLDQSGRIEPLQTSPFAKHLDECLVYLDQAHTRGTDLKMPKNYRAAVTLGANLTKDTLVQACMRMRKLGKGQSVTFCTPEEIQTKILERTSKTHSTDIDVSDVLTWAITETWADRRRSIPLWANQGFRYEDHKDFLNGEETSLEQAKEFLEKEAQTLEDRYQPHPRNGFDVTRNWGTMNENKREINNRCRGFDVTSFNEATLQEEQERELSPEIEEEREVQRPGPMEAEQHELHPDLIRLADTGIFAAKSDAFVPAFQALKSTSAANRFDLAQFPNDLLVTADLMRTVRRPGGAISDMYVSDSYLRPVQWILSVLRTNKPSLSTSRRLVILSPFEAEELLPTIQKSSIVTLHLYAPRPTRGYDALDTLDLYCVGLKFAVSSSGVRQSQIVQLNLFAGQLYFKYYAEYIELCGYLGLAWESPKEGEELQADGFVVPPNGGWGLKESPVGFLREYVKIRREGEGIEKTHLGRLLEGGLLEEREFMLE</sequence>
<evidence type="ECO:0000256" key="1">
    <source>
        <dbReference type="ARBA" id="ARBA00000707"/>
    </source>
</evidence>
<dbReference type="GO" id="GO:0006508">
    <property type="term" value="P:proteolysis"/>
    <property type="evidence" value="ECO:0007669"/>
    <property type="project" value="UniProtKB-KW"/>
</dbReference>
<keyword evidence="5" id="KW-0378">Hydrolase</keyword>
<feature type="region of interest" description="Disordered" evidence="8">
    <location>
        <begin position="2842"/>
        <end position="2864"/>
    </location>
</feature>
<keyword evidence="7" id="KW-0175">Coiled coil</keyword>
<evidence type="ECO:0000313" key="12">
    <source>
        <dbReference type="EMBL" id="KAH7123613.1"/>
    </source>
</evidence>
<feature type="domain" description="DUF3638" evidence="9">
    <location>
        <begin position="2039"/>
        <end position="2262"/>
    </location>
</feature>
<dbReference type="Proteomes" id="UP000700596">
    <property type="component" value="Unassembled WGS sequence"/>
</dbReference>
<name>A0A9P9DQM6_9PLEO</name>
<keyword evidence="4" id="KW-0833">Ubl conjugation pathway</keyword>
<dbReference type="GO" id="GO:0004843">
    <property type="term" value="F:cysteine-type deubiquitinase activity"/>
    <property type="evidence" value="ECO:0007669"/>
    <property type="project" value="UniProtKB-EC"/>
</dbReference>
<dbReference type="InterPro" id="IPR022099">
    <property type="entry name" value="DUF3638"/>
</dbReference>
<evidence type="ECO:0000256" key="7">
    <source>
        <dbReference type="SAM" id="Coils"/>
    </source>
</evidence>
<proteinExistence type="predicted"/>
<feature type="domain" description="DUF3645" evidence="10">
    <location>
        <begin position="2383"/>
        <end position="2418"/>
    </location>
</feature>
<feature type="compositionally biased region" description="Basic and acidic residues" evidence="8">
    <location>
        <begin position="192"/>
        <end position="204"/>
    </location>
</feature>
<evidence type="ECO:0000256" key="3">
    <source>
        <dbReference type="ARBA" id="ARBA00022670"/>
    </source>
</evidence>
<organism evidence="12 13">
    <name type="scientific">Dendryphion nanum</name>
    <dbReference type="NCBI Taxonomy" id="256645"/>
    <lineage>
        <taxon>Eukaryota</taxon>
        <taxon>Fungi</taxon>
        <taxon>Dikarya</taxon>
        <taxon>Ascomycota</taxon>
        <taxon>Pezizomycotina</taxon>
        <taxon>Dothideomycetes</taxon>
        <taxon>Pleosporomycetidae</taxon>
        <taxon>Pleosporales</taxon>
        <taxon>Torulaceae</taxon>
        <taxon>Dendryphion</taxon>
    </lineage>
</organism>
<evidence type="ECO:0000259" key="10">
    <source>
        <dbReference type="Pfam" id="PF12359"/>
    </source>
</evidence>
<accession>A0A9P9DQM6</accession>
<feature type="region of interest" description="Disordered" evidence="8">
    <location>
        <begin position="184"/>
        <end position="204"/>
    </location>
</feature>
<dbReference type="EC" id="3.4.19.12" evidence="2"/>
<dbReference type="PANTHER" id="PTHR13367">
    <property type="entry name" value="UBIQUITIN THIOESTERASE"/>
    <property type="match status" value="1"/>
</dbReference>
<dbReference type="Pfam" id="PF12359">
    <property type="entry name" value="DUF3645"/>
    <property type="match status" value="1"/>
</dbReference>
<dbReference type="PANTHER" id="PTHR13367:SF34">
    <property type="match status" value="1"/>
</dbReference>
<dbReference type="OrthoDB" id="3182339at2759"/>
<evidence type="ECO:0000256" key="6">
    <source>
        <dbReference type="ARBA" id="ARBA00022807"/>
    </source>
</evidence>
<evidence type="ECO:0000256" key="4">
    <source>
        <dbReference type="ARBA" id="ARBA00022786"/>
    </source>
</evidence>
<dbReference type="Pfam" id="PF12340">
    <property type="entry name" value="DUF3638"/>
    <property type="match status" value="1"/>
</dbReference>
<dbReference type="InterPro" id="IPR022105">
    <property type="entry name" value="DUF3645"/>
</dbReference>
<dbReference type="Pfam" id="PF20255">
    <property type="entry name" value="DUF6606"/>
    <property type="match status" value="1"/>
</dbReference>
<protein>
    <recommendedName>
        <fullName evidence="2">ubiquitinyl hydrolase 1</fullName>
        <ecNumber evidence="2">3.4.19.12</ecNumber>
    </recommendedName>
</protein>